<dbReference type="OrthoDB" id="10544400at2759"/>
<dbReference type="RefSeq" id="XP_019044679.1">
    <property type="nucleotide sequence ID" value="XM_019193202.1"/>
</dbReference>
<reference evidence="2" key="3">
    <citation type="submission" date="2014-01" db="EMBL/GenBank/DDBJ databases">
        <title>Evolution of pathogenesis and genome organization in the Tremellales.</title>
        <authorList>
            <person name="Cuomo C."/>
            <person name="Litvintseva A."/>
            <person name="Heitman J."/>
            <person name="Chen Y."/>
            <person name="Sun S."/>
            <person name="Springer D."/>
            <person name="Dromer F."/>
            <person name="Young S."/>
            <person name="Zeng Q."/>
            <person name="Chapman S."/>
            <person name="Gujja S."/>
            <person name="Saif S."/>
            <person name="Birren B."/>
        </authorList>
    </citation>
    <scope>NUCLEOTIDE SEQUENCE</scope>
    <source>
        <strain evidence="2">CBS 10118</strain>
    </source>
</reference>
<dbReference type="KEGG" id="kbi:30210991"/>
<dbReference type="AlphaFoldDB" id="A0A1B9FXW0"/>
<accession>A0A1B9FXW0</accession>
<feature type="chain" id="PRO_5042334700" evidence="1">
    <location>
        <begin position="22"/>
        <end position="206"/>
    </location>
</feature>
<dbReference type="EMBL" id="CP144546">
    <property type="protein sequence ID" value="WVW85631.1"/>
    <property type="molecule type" value="Genomic_DNA"/>
</dbReference>
<feature type="signal peptide" evidence="1">
    <location>
        <begin position="1"/>
        <end position="21"/>
    </location>
</feature>
<evidence type="ECO:0000256" key="1">
    <source>
        <dbReference type="SAM" id="SignalP"/>
    </source>
</evidence>
<proteinExistence type="predicted"/>
<reference evidence="3" key="2">
    <citation type="submission" date="2013-07" db="EMBL/GenBank/DDBJ databases">
        <authorList>
            <consortium name="The Broad Institute Genome Sequencing Platform"/>
            <person name="Cuomo C."/>
            <person name="Litvintseva A."/>
            <person name="Chen Y."/>
            <person name="Heitman J."/>
            <person name="Sun S."/>
            <person name="Springer D."/>
            <person name="Dromer F."/>
            <person name="Young S.K."/>
            <person name="Zeng Q."/>
            <person name="Gargeya S."/>
            <person name="Fitzgerald M."/>
            <person name="Abouelleil A."/>
            <person name="Alvarado L."/>
            <person name="Berlin A.M."/>
            <person name="Chapman S.B."/>
            <person name="Dewar J."/>
            <person name="Goldberg J."/>
            <person name="Griggs A."/>
            <person name="Gujja S."/>
            <person name="Hansen M."/>
            <person name="Howarth C."/>
            <person name="Imamovic A."/>
            <person name="Larimer J."/>
            <person name="McCowan C."/>
            <person name="Murphy C."/>
            <person name="Pearson M."/>
            <person name="Priest M."/>
            <person name="Roberts A."/>
            <person name="Saif S."/>
            <person name="Shea T."/>
            <person name="Sykes S."/>
            <person name="Wortman J."/>
            <person name="Nusbaum C."/>
            <person name="Birren B."/>
        </authorList>
    </citation>
    <scope>NUCLEOTIDE SEQUENCE</scope>
    <source>
        <strain evidence="3">CBS 10118</strain>
    </source>
</reference>
<keyword evidence="1" id="KW-0732">Signal</keyword>
<evidence type="ECO:0000313" key="2">
    <source>
        <dbReference type="EMBL" id="OCF23609.1"/>
    </source>
</evidence>
<organism evidence="2">
    <name type="scientific">Kwoniella bestiolae CBS 10118</name>
    <dbReference type="NCBI Taxonomy" id="1296100"/>
    <lineage>
        <taxon>Eukaryota</taxon>
        <taxon>Fungi</taxon>
        <taxon>Dikarya</taxon>
        <taxon>Basidiomycota</taxon>
        <taxon>Agaricomycotina</taxon>
        <taxon>Tremellomycetes</taxon>
        <taxon>Tremellales</taxon>
        <taxon>Cryptococcaceae</taxon>
        <taxon>Kwoniella</taxon>
    </lineage>
</organism>
<name>A0A1B9FXW0_9TREE</name>
<reference evidence="3" key="4">
    <citation type="submission" date="2024-02" db="EMBL/GenBank/DDBJ databases">
        <title>Comparative genomics of Cryptococcus and Kwoniella reveals pathogenesis evolution and contrasting modes of karyotype evolution via chromosome fusion or intercentromeric recombination.</title>
        <authorList>
            <person name="Coelho M.A."/>
            <person name="David-Palma M."/>
            <person name="Shea T."/>
            <person name="Bowers K."/>
            <person name="McGinley-Smith S."/>
            <person name="Mohammad A.W."/>
            <person name="Gnirke A."/>
            <person name="Yurkov A.M."/>
            <person name="Nowrousian M."/>
            <person name="Sun S."/>
            <person name="Cuomo C.A."/>
            <person name="Heitman J."/>
        </authorList>
    </citation>
    <scope>NUCLEOTIDE SEQUENCE</scope>
    <source>
        <strain evidence="3">CBS 10118</strain>
    </source>
</reference>
<evidence type="ECO:0000313" key="4">
    <source>
        <dbReference type="Proteomes" id="UP000092730"/>
    </source>
</evidence>
<dbReference type="EMBL" id="KI894023">
    <property type="protein sequence ID" value="OCF23609.1"/>
    <property type="molecule type" value="Genomic_DNA"/>
</dbReference>
<dbReference type="VEuPathDB" id="FungiDB:I302_06592"/>
<gene>
    <name evidence="2" type="ORF">I302_06592</name>
    <name evidence="3" type="ORF">I302_107669</name>
</gene>
<evidence type="ECO:0000313" key="3">
    <source>
        <dbReference type="EMBL" id="WVW85631.1"/>
    </source>
</evidence>
<protein>
    <submittedName>
        <fullName evidence="2">Uncharacterized protein</fullName>
    </submittedName>
</protein>
<keyword evidence="4" id="KW-1185">Reference proteome</keyword>
<dbReference type="Proteomes" id="UP000092730">
    <property type="component" value="Chromosome 6"/>
</dbReference>
<sequence>MTISLLPLTLLFASLISMCHGLAPALETGSDGKRKTEKVTQEGRADEKLQFSQVNVKIPSLTKLTLDLGRPEAERRPEVIGPATHNVSFSYDPGSEIVNEWSQTEVNWLVYRPMADPEKLDDENDLKFLMNCIIQASSQSDKIEHSFKVSAEKPYLLPLEGDTWDSIIHEANMICPTGKCVHKDGYEDLPMPKWDQMFLQEHVPQR</sequence>
<dbReference type="GeneID" id="30210991"/>
<reference evidence="2" key="1">
    <citation type="submission" date="2013-07" db="EMBL/GenBank/DDBJ databases">
        <title>The Genome Sequence of Cryptococcus bestiolae CBS10118.</title>
        <authorList>
            <consortium name="The Broad Institute Genome Sequencing Platform"/>
            <person name="Cuomo C."/>
            <person name="Litvintseva A."/>
            <person name="Chen Y."/>
            <person name="Heitman J."/>
            <person name="Sun S."/>
            <person name="Springer D."/>
            <person name="Dromer F."/>
            <person name="Young S.K."/>
            <person name="Zeng Q."/>
            <person name="Gargeya S."/>
            <person name="Fitzgerald M."/>
            <person name="Abouelleil A."/>
            <person name="Alvarado L."/>
            <person name="Berlin A.M."/>
            <person name="Chapman S.B."/>
            <person name="Dewar J."/>
            <person name="Goldberg J."/>
            <person name="Griggs A."/>
            <person name="Gujja S."/>
            <person name="Hansen M."/>
            <person name="Howarth C."/>
            <person name="Imamovic A."/>
            <person name="Larimer J."/>
            <person name="McCowan C."/>
            <person name="Murphy C."/>
            <person name="Pearson M."/>
            <person name="Priest M."/>
            <person name="Roberts A."/>
            <person name="Saif S."/>
            <person name="Shea T."/>
            <person name="Sykes S."/>
            <person name="Wortman J."/>
            <person name="Nusbaum C."/>
            <person name="Birren B."/>
        </authorList>
    </citation>
    <scope>NUCLEOTIDE SEQUENCE [LARGE SCALE GENOMIC DNA]</scope>
    <source>
        <strain evidence="2">CBS 10118</strain>
    </source>
</reference>